<evidence type="ECO:0000256" key="8">
    <source>
        <dbReference type="ARBA" id="ARBA00023054"/>
    </source>
</evidence>
<evidence type="ECO:0000313" key="13">
    <source>
        <dbReference type="Proteomes" id="UP001648503"/>
    </source>
</evidence>
<sequence length="703" mass="79467">MKRQARWSTSNHIGHTGSGGSMLPHTPTLLDSQDTRVTGNDLVKTITKLLTSGEDQLEPTKLKVDFEAYEQCPIRWNDEQCSNSFTNQTKSNQLSYIHFATQAIKVYCKASDANINTAFKTIFRLMNRKHSQIRFACVQLCNELMLRSAHFRFLLLEQLDPFLSLCFGDDKIPVPPPAEWANRLKVLAASCISQWHLKFSAVFGQLLVAIQVAQPFLENNSAGSQESQVLPPISTINRQQERTKQLRLEKYHQIRTNFSQISARTQCLEMMMPSLDEHPLDDIDKFDSSQTKSPPETYKQSIQSYGLGSNSYSLQVTVPRVGFAVESFENKALFDTLRECSSLLRNKHLPQISLWIDIVTKAEDPDKREHEAFLKKIIDMKWSALNNLEKTKDLLQFSKTSDEENGDDDDEEFFEVPPNPDISEQLPSVEVGSSTQDTHPSSVTLGYSLPNSLRIEHSEADPEMIVESTSKDECSSMDTGLKSLFEIAPEVPYGSDLDFWDKKAVPFSTLSSHAGIDYHHRFLGDSSSDRIVSEDAMASLRKRNVYLTTAPPTDIQACRAPLKNGTLCPRRDLIRCPIHGRIITRDDMGTPINHEDTIVEPTEATESARASSVSRAPSRRNDKRLPRDGSAWQLIEADVDKAFRLLPSRPKRESKLVDLTKKPNPIQHRISKRLAKLSKASVCNHPDDAELLAKVQDRNVNRW</sequence>
<keyword evidence="6" id="KW-0863">Zinc-finger</keyword>
<feature type="compositionally biased region" description="Polar residues" evidence="10">
    <location>
        <begin position="431"/>
        <end position="443"/>
    </location>
</feature>
<keyword evidence="4" id="KW-0479">Metal-binding</keyword>
<evidence type="ECO:0000259" key="11">
    <source>
        <dbReference type="Pfam" id="PF09740"/>
    </source>
</evidence>
<feature type="region of interest" description="Disordered" evidence="10">
    <location>
        <begin position="587"/>
        <end position="625"/>
    </location>
</feature>
<keyword evidence="5" id="KW-0227">DNA damage</keyword>
<feature type="compositionally biased region" description="Basic and acidic residues" evidence="10">
    <location>
        <begin position="587"/>
        <end position="597"/>
    </location>
</feature>
<dbReference type="InterPro" id="IPR049431">
    <property type="entry name" value="UVSSA_C"/>
</dbReference>
<keyword evidence="13" id="KW-1185">Reference proteome</keyword>
<evidence type="ECO:0000256" key="2">
    <source>
        <dbReference type="ARBA" id="ARBA00009240"/>
    </source>
</evidence>
<dbReference type="InterPro" id="IPR018610">
    <property type="entry name" value="UVSSA"/>
</dbReference>
<keyword evidence="8" id="KW-0175">Coiled coil</keyword>
<evidence type="ECO:0000256" key="5">
    <source>
        <dbReference type="ARBA" id="ARBA00022763"/>
    </source>
</evidence>
<dbReference type="InterPro" id="IPR049408">
    <property type="entry name" value="UVSSA_N_a-solenoid_rpt"/>
</dbReference>
<dbReference type="Pfam" id="PF09740">
    <property type="entry name" value="DUF2043"/>
    <property type="match status" value="1"/>
</dbReference>
<name>A0ABQ8FCA5_9FUNG</name>
<feature type="compositionally biased region" description="Acidic residues" evidence="10">
    <location>
        <begin position="403"/>
        <end position="414"/>
    </location>
</feature>
<keyword evidence="7" id="KW-0862">Zinc</keyword>
<organism evidence="12 13">
    <name type="scientific">Batrachochytrium salamandrivorans</name>
    <dbReference type="NCBI Taxonomy" id="1357716"/>
    <lineage>
        <taxon>Eukaryota</taxon>
        <taxon>Fungi</taxon>
        <taxon>Fungi incertae sedis</taxon>
        <taxon>Chytridiomycota</taxon>
        <taxon>Chytridiomycota incertae sedis</taxon>
        <taxon>Chytridiomycetes</taxon>
        <taxon>Rhizophydiales</taxon>
        <taxon>Rhizophydiales incertae sedis</taxon>
        <taxon>Batrachochytrium</taxon>
    </lineage>
</organism>
<accession>A0ABQ8FCA5</accession>
<keyword evidence="3" id="KW-0158">Chromosome</keyword>
<gene>
    <name evidence="12" type="ORF">BASA50_005604</name>
</gene>
<evidence type="ECO:0000256" key="6">
    <source>
        <dbReference type="ARBA" id="ARBA00022771"/>
    </source>
</evidence>
<feature type="compositionally biased region" description="Polar residues" evidence="10">
    <location>
        <begin position="1"/>
        <end position="13"/>
    </location>
</feature>
<dbReference type="EMBL" id="JAFCIX010000274">
    <property type="protein sequence ID" value="KAH6595769.1"/>
    <property type="molecule type" value="Genomic_DNA"/>
</dbReference>
<evidence type="ECO:0000256" key="7">
    <source>
        <dbReference type="ARBA" id="ARBA00022833"/>
    </source>
</evidence>
<dbReference type="PANTHER" id="PTHR28670">
    <property type="entry name" value="UV-STIMULATED SCAFFOLD PROTEIN A"/>
    <property type="match status" value="1"/>
</dbReference>
<evidence type="ECO:0000256" key="4">
    <source>
        <dbReference type="ARBA" id="ARBA00022723"/>
    </source>
</evidence>
<keyword evidence="9" id="KW-0234">DNA repair</keyword>
<evidence type="ECO:0000256" key="1">
    <source>
        <dbReference type="ARBA" id="ARBA00004286"/>
    </source>
</evidence>
<comment type="caution">
    <text evidence="12">The sequence shown here is derived from an EMBL/GenBank/DDBJ whole genome shotgun (WGS) entry which is preliminary data.</text>
</comment>
<evidence type="ECO:0000313" key="12">
    <source>
        <dbReference type="EMBL" id="KAH6595769.1"/>
    </source>
</evidence>
<dbReference type="PANTHER" id="PTHR28670:SF1">
    <property type="entry name" value="UV-STIMULATED SCAFFOLD PROTEIN A"/>
    <property type="match status" value="1"/>
</dbReference>
<feature type="region of interest" description="Disordered" evidence="10">
    <location>
        <begin position="398"/>
        <end position="443"/>
    </location>
</feature>
<proteinExistence type="inferred from homology"/>
<feature type="compositionally biased region" description="Low complexity" evidence="10">
    <location>
        <begin position="601"/>
        <end position="616"/>
    </location>
</feature>
<dbReference type="Proteomes" id="UP001648503">
    <property type="component" value="Unassembled WGS sequence"/>
</dbReference>
<comment type="similarity">
    <text evidence="2">Belongs to the UVSSA family.</text>
</comment>
<reference evidence="12 13" key="1">
    <citation type="submission" date="2021-02" db="EMBL/GenBank/DDBJ databases">
        <title>Variation within the Batrachochytrium salamandrivorans European outbreak.</title>
        <authorList>
            <person name="Kelly M."/>
            <person name="Pasmans F."/>
            <person name="Shea T.P."/>
            <person name="Munoz J.F."/>
            <person name="Carranza S."/>
            <person name="Cuomo C.A."/>
            <person name="Martel A."/>
        </authorList>
    </citation>
    <scope>NUCLEOTIDE SEQUENCE [LARGE SCALE GENOMIC DNA]</scope>
    <source>
        <strain evidence="12 13">AMFP18/2</strain>
    </source>
</reference>
<feature type="domain" description="UV-stimulated scaffold protein A C-terminal" evidence="11">
    <location>
        <begin position="488"/>
        <end position="593"/>
    </location>
</feature>
<evidence type="ECO:0000256" key="10">
    <source>
        <dbReference type="SAM" id="MobiDB-lite"/>
    </source>
</evidence>
<evidence type="ECO:0000256" key="3">
    <source>
        <dbReference type="ARBA" id="ARBA00022454"/>
    </source>
</evidence>
<dbReference type="Pfam" id="PF20867">
    <property type="entry name" value="UVSSA_N"/>
    <property type="match status" value="1"/>
</dbReference>
<feature type="region of interest" description="Disordered" evidence="10">
    <location>
        <begin position="1"/>
        <end position="34"/>
    </location>
</feature>
<protein>
    <recommendedName>
        <fullName evidence="11">UV-stimulated scaffold protein A C-terminal domain-containing protein</fullName>
    </recommendedName>
</protein>
<evidence type="ECO:0000256" key="9">
    <source>
        <dbReference type="ARBA" id="ARBA00023204"/>
    </source>
</evidence>
<comment type="subcellular location">
    <subcellularLocation>
        <location evidence="1">Chromosome</location>
    </subcellularLocation>
</comment>